<dbReference type="AlphaFoldDB" id="A0A852TNN8"/>
<dbReference type="Proteomes" id="UP000589036">
    <property type="component" value="Unassembled WGS sequence"/>
</dbReference>
<evidence type="ECO:0000256" key="2">
    <source>
        <dbReference type="SAM" id="Phobius"/>
    </source>
</evidence>
<keyword evidence="2" id="KW-0472">Membrane</keyword>
<feature type="region of interest" description="Disordered" evidence="1">
    <location>
        <begin position="61"/>
        <end position="82"/>
    </location>
</feature>
<feature type="transmembrane region" description="Helical" evidence="2">
    <location>
        <begin position="6"/>
        <end position="26"/>
    </location>
</feature>
<protein>
    <submittedName>
        <fullName evidence="3">Uncharacterized protein</fullName>
    </submittedName>
</protein>
<organism evidence="3 4">
    <name type="scientific">Spinactinospora alkalitolerans</name>
    <dbReference type="NCBI Taxonomy" id="687207"/>
    <lineage>
        <taxon>Bacteria</taxon>
        <taxon>Bacillati</taxon>
        <taxon>Actinomycetota</taxon>
        <taxon>Actinomycetes</taxon>
        <taxon>Streptosporangiales</taxon>
        <taxon>Nocardiopsidaceae</taxon>
        <taxon>Spinactinospora</taxon>
    </lineage>
</organism>
<comment type="caution">
    <text evidence="3">The sequence shown here is derived from an EMBL/GenBank/DDBJ whole genome shotgun (WGS) entry which is preliminary data.</text>
</comment>
<evidence type="ECO:0000313" key="3">
    <source>
        <dbReference type="EMBL" id="NYE45589.1"/>
    </source>
</evidence>
<dbReference type="EMBL" id="JACCCC010000001">
    <property type="protein sequence ID" value="NYE45589.1"/>
    <property type="molecule type" value="Genomic_DNA"/>
</dbReference>
<keyword evidence="2" id="KW-1133">Transmembrane helix</keyword>
<gene>
    <name evidence="3" type="ORF">HDA32_000709</name>
</gene>
<reference evidence="3 4" key="1">
    <citation type="submission" date="2020-07" db="EMBL/GenBank/DDBJ databases">
        <title>Sequencing the genomes of 1000 actinobacteria strains.</title>
        <authorList>
            <person name="Klenk H.-P."/>
        </authorList>
    </citation>
    <scope>NUCLEOTIDE SEQUENCE [LARGE SCALE GENOMIC DNA]</scope>
    <source>
        <strain evidence="3 4">CXB654</strain>
    </source>
</reference>
<dbReference type="RefSeq" id="WP_246334215.1">
    <property type="nucleotide sequence ID" value="NZ_BAAAYY010000002.1"/>
</dbReference>
<sequence>MTILLVVALVGFGIAAGFYGAVIIGMKKEDRKRGYHSLRDESESDGLSGAGRRVVGLHFRHTNATTETDDDEDSSGLPRAFA</sequence>
<keyword evidence="4" id="KW-1185">Reference proteome</keyword>
<evidence type="ECO:0000256" key="1">
    <source>
        <dbReference type="SAM" id="MobiDB-lite"/>
    </source>
</evidence>
<evidence type="ECO:0000313" key="4">
    <source>
        <dbReference type="Proteomes" id="UP000589036"/>
    </source>
</evidence>
<accession>A0A852TNN8</accession>
<name>A0A852TNN8_9ACTN</name>
<keyword evidence="2" id="KW-0812">Transmembrane</keyword>
<proteinExistence type="predicted"/>